<sequence length="123" mass="13875">MPIMALIIILFFSLSFFLSPSYALERGSSPSKPADTTSKKPTEIKYVVKRGDSLWKISRKYKVTVEALMAINELKDDRLKPGQELIIPPKGYRPPPKELLPLPSQEEKKDTSKTPEPPPLQNP</sequence>
<accession>A0A4Y8PD42</accession>
<dbReference type="OrthoDB" id="9783944at2"/>
<dbReference type="InterPro" id="IPR018392">
    <property type="entry name" value="LysM"/>
</dbReference>
<dbReference type="InterPro" id="IPR036779">
    <property type="entry name" value="LysM_dom_sf"/>
</dbReference>
<evidence type="ECO:0000259" key="2">
    <source>
        <dbReference type="PROSITE" id="PS51782"/>
    </source>
</evidence>
<evidence type="ECO:0000256" key="1">
    <source>
        <dbReference type="SAM" id="MobiDB-lite"/>
    </source>
</evidence>
<organism evidence="3 4">
    <name type="scientific">Methylacidiphilum caldifontis</name>
    <dbReference type="NCBI Taxonomy" id="2795386"/>
    <lineage>
        <taxon>Bacteria</taxon>
        <taxon>Pseudomonadati</taxon>
        <taxon>Verrucomicrobiota</taxon>
        <taxon>Methylacidiphilae</taxon>
        <taxon>Methylacidiphilales</taxon>
        <taxon>Methylacidiphilaceae</taxon>
        <taxon>Methylacidiphilum (ex Ratnadevi et al. 2023)</taxon>
    </lineage>
</organism>
<evidence type="ECO:0000313" key="4">
    <source>
        <dbReference type="Proteomes" id="UP000297713"/>
    </source>
</evidence>
<dbReference type="AlphaFoldDB" id="A0A4Y8PD42"/>
<dbReference type="Pfam" id="PF01476">
    <property type="entry name" value="LysM"/>
    <property type="match status" value="1"/>
</dbReference>
<dbReference type="EMBL" id="LXQC01000147">
    <property type="protein sequence ID" value="TFE67809.1"/>
    <property type="molecule type" value="Genomic_DNA"/>
</dbReference>
<dbReference type="PANTHER" id="PTHR33734">
    <property type="entry name" value="LYSM DOMAIN-CONTAINING GPI-ANCHORED PROTEIN 2"/>
    <property type="match status" value="1"/>
</dbReference>
<keyword evidence="4" id="KW-1185">Reference proteome</keyword>
<proteinExistence type="predicted"/>
<feature type="region of interest" description="Disordered" evidence="1">
    <location>
        <begin position="80"/>
        <end position="123"/>
    </location>
</feature>
<dbReference type="Proteomes" id="UP000297713">
    <property type="component" value="Unassembled WGS sequence"/>
</dbReference>
<feature type="domain" description="LysM" evidence="2">
    <location>
        <begin position="44"/>
        <end position="87"/>
    </location>
</feature>
<gene>
    <name evidence="3" type="ORF">A7Q10_09010</name>
</gene>
<reference evidence="3 4" key="1">
    <citation type="submission" date="2016-05" db="EMBL/GenBank/DDBJ databases">
        <title>Diversity and Homogeneity among Thermoacidophilic Verrucomicrobia Methanotrophs Linked with Geographical Origin.</title>
        <authorList>
            <person name="Erikstad H.-A."/>
            <person name="Smestad N.B."/>
            <person name="Ceballos R.M."/>
            <person name="Birkeland N.-K."/>
        </authorList>
    </citation>
    <scope>NUCLEOTIDE SEQUENCE [LARGE SCALE GENOMIC DNA]</scope>
    <source>
        <strain evidence="3 4">Phi</strain>
    </source>
</reference>
<dbReference type="PROSITE" id="PS51782">
    <property type="entry name" value="LYSM"/>
    <property type="match status" value="1"/>
</dbReference>
<dbReference type="PANTHER" id="PTHR33734:SF22">
    <property type="entry name" value="MEMBRANE-BOUND LYTIC MUREIN TRANSGLYCOSYLASE D"/>
    <property type="match status" value="1"/>
</dbReference>
<dbReference type="Gene3D" id="3.10.350.10">
    <property type="entry name" value="LysM domain"/>
    <property type="match status" value="1"/>
</dbReference>
<evidence type="ECO:0000313" key="3">
    <source>
        <dbReference type="EMBL" id="TFE67809.1"/>
    </source>
</evidence>
<dbReference type="GO" id="GO:0008932">
    <property type="term" value="F:lytic endotransglycosylase activity"/>
    <property type="evidence" value="ECO:0007669"/>
    <property type="project" value="TreeGrafter"/>
</dbReference>
<dbReference type="SUPFAM" id="SSF54106">
    <property type="entry name" value="LysM domain"/>
    <property type="match status" value="1"/>
</dbReference>
<comment type="caution">
    <text evidence="3">The sequence shown here is derived from an EMBL/GenBank/DDBJ whole genome shotgun (WGS) entry which is preliminary data.</text>
</comment>
<protein>
    <recommendedName>
        <fullName evidence="2">LysM domain-containing protein</fullName>
    </recommendedName>
</protein>
<name>A0A4Y8PD42_9BACT</name>
<dbReference type="SMART" id="SM00257">
    <property type="entry name" value="LysM"/>
    <property type="match status" value="1"/>
</dbReference>
<dbReference type="CDD" id="cd00118">
    <property type="entry name" value="LysM"/>
    <property type="match status" value="1"/>
</dbReference>